<dbReference type="InterPro" id="IPR037523">
    <property type="entry name" value="VOC_core"/>
</dbReference>
<reference evidence="2 3" key="1">
    <citation type="journal article" date="2019" name="Int. J. Syst. Evol. Microbiol.">
        <title>The Global Catalogue of Microorganisms (GCM) 10K type strain sequencing project: providing services to taxonomists for standard genome sequencing and annotation.</title>
        <authorList>
            <consortium name="The Broad Institute Genomics Platform"/>
            <consortium name="The Broad Institute Genome Sequencing Center for Infectious Disease"/>
            <person name="Wu L."/>
            <person name="Ma J."/>
        </authorList>
    </citation>
    <scope>NUCLEOTIDE SEQUENCE [LARGE SCALE GENOMIC DNA]</scope>
    <source>
        <strain evidence="2 3">JCM 11117</strain>
    </source>
</reference>
<evidence type="ECO:0000313" key="3">
    <source>
        <dbReference type="Proteomes" id="UP001499967"/>
    </source>
</evidence>
<evidence type="ECO:0000259" key="1">
    <source>
        <dbReference type="PROSITE" id="PS51819"/>
    </source>
</evidence>
<feature type="domain" description="VOC" evidence="1">
    <location>
        <begin position="6"/>
        <end position="132"/>
    </location>
</feature>
<dbReference type="EMBL" id="BAAAHP010000036">
    <property type="protein sequence ID" value="GAA0927738.1"/>
    <property type="molecule type" value="Genomic_DNA"/>
</dbReference>
<dbReference type="PANTHER" id="PTHR36110:SF4">
    <property type="entry name" value="RING-CLEAVING DIOXYGENASE MHQA-RELATED"/>
    <property type="match status" value="1"/>
</dbReference>
<organism evidence="2 3">
    <name type="scientific">Pseudonocardia zijingensis</name>
    <dbReference type="NCBI Taxonomy" id="153376"/>
    <lineage>
        <taxon>Bacteria</taxon>
        <taxon>Bacillati</taxon>
        <taxon>Actinomycetota</taxon>
        <taxon>Actinomycetes</taxon>
        <taxon>Pseudonocardiales</taxon>
        <taxon>Pseudonocardiaceae</taxon>
        <taxon>Pseudonocardia</taxon>
    </lineage>
</organism>
<dbReference type="SUPFAM" id="SSF54593">
    <property type="entry name" value="Glyoxalase/Bleomycin resistance protein/Dihydroxybiphenyl dioxygenase"/>
    <property type="match status" value="1"/>
</dbReference>
<gene>
    <name evidence="2" type="ORF">GCM10009559_13790</name>
</gene>
<proteinExistence type="predicted"/>
<comment type="caution">
    <text evidence="2">The sequence shown here is derived from an EMBL/GenBank/DDBJ whole genome shotgun (WGS) entry which is preliminary data.</text>
</comment>
<accession>A0ABN1PG94</accession>
<dbReference type="RefSeq" id="WP_343940131.1">
    <property type="nucleotide sequence ID" value="NZ_BAAAHP010000036.1"/>
</dbReference>
<feature type="domain" description="VOC" evidence="1">
    <location>
        <begin position="153"/>
        <end position="275"/>
    </location>
</feature>
<dbReference type="InterPro" id="IPR052537">
    <property type="entry name" value="Extradiol_RC_dioxygenase"/>
</dbReference>
<dbReference type="PANTHER" id="PTHR36110">
    <property type="entry name" value="RING-CLEAVING DIOXYGENASE MHQE-RELATED"/>
    <property type="match status" value="1"/>
</dbReference>
<evidence type="ECO:0000313" key="2">
    <source>
        <dbReference type="EMBL" id="GAA0927738.1"/>
    </source>
</evidence>
<sequence length="321" mass="35211">MAHVNGSHHITLSVGPAQEDVEFHVETLGMRFIKRTVLFDGSLPIYHLYYSNAGGDPSAVVTTFPFRQAGLKGRRGTNQAREVHLAVPAGSLDYWQGRLTGRGVEVADAEVLDQRRLLFRHPCGIEYAMVGVEDDPREGHAGAGVPPEHAIHGVYGVGVHVANPENMVEFLSESFHGKGLAEEGDRVVHQVGRPGQGGSVELVVNRTDEPGTWRYGEGTIHHFAWNAETLENQDALKFEIEGVGYTDISELKDRKYFKSVYVRTPGGALFELAVTHAEGGWTCDESPKELGSAFQLPEQFEDRRAELLGRLEPIHVPGEAG</sequence>
<protein>
    <submittedName>
        <fullName evidence="2">VOC family protein</fullName>
    </submittedName>
</protein>
<keyword evidence="3" id="KW-1185">Reference proteome</keyword>
<dbReference type="Proteomes" id="UP001499967">
    <property type="component" value="Unassembled WGS sequence"/>
</dbReference>
<name>A0ABN1PG94_9PSEU</name>
<dbReference type="PROSITE" id="PS51819">
    <property type="entry name" value="VOC"/>
    <property type="match status" value="2"/>
</dbReference>
<dbReference type="InterPro" id="IPR029068">
    <property type="entry name" value="Glyas_Bleomycin-R_OHBP_Dase"/>
</dbReference>
<dbReference type="Gene3D" id="3.10.180.10">
    <property type="entry name" value="2,3-Dihydroxybiphenyl 1,2-Dioxygenase, domain 1"/>
    <property type="match status" value="2"/>
</dbReference>